<keyword evidence="1" id="KW-0732">Signal</keyword>
<evidence type="ECO:0000313" key="3">
    <source>
        <dbReference type="Proteomes" id="UP000708208"/>
    </source>
</evidence>
<feature type="non-terminal residue" evidence="2">
    <location>
        <position position="50"/>
    </location>
</feature>
<evidence type="ECO:0000313" key="2">
    <source>
        <dbReference type="EMBL" id="CAG7828589.1"/>
    </source>
</evidence>
<gene>
    <name evidence="2" type="ORF">AFUS01_LOCUS38507</name>
</gene>
<proteinExistence type="predicted"/>
<protein>
    <submittedName>
        <fullName evidence="2">Uncharacterized protein</fullName>
    </submittedName>
</protein>
<reference evidence="2" key="1">
    <citation type="submission" date="2021-06" db="EMBL/GenBank/DDBJ databases">
        <authorList>
            <person name="Hodson N. C."/>
            <person name="Mongue J. A."/>
            <person name="Jaron S. K."/>
        </authorList>
    </citation>
    <scope>NUCLEOTIDE SEQUENCE</scope>
</reference>
<accession>A0A8J2LU20</accession>
<feature type="chain" id="PRO_5035233224" evidence="1">
    <location>
        <begin position="22"/>
        <end position="50"/>
    </location>
</feature>
<dbReference type="EMBL" id="CAJVCH010548126">
    <property type="protein sequence ID" value="CAG7828589.1"/>
    <property type="molecule type" value="Genomic_DNA"/>
</dbReference>
<sequence length="50" mass="5597">MNPQILLTMSLLILLCSVVIATNLTDAEILAFEPPKEILKNIPYYLSGYD</sequence>
<comment type="caution">
    <text evidence="2">The sequence shown here is derived from an EMBL/GenBank/DDBJ whole genome shotgun (WGS) entry which is preliminary data.</text>
</comment>
<dbReference type="AlphaFoldDB" id="A0A8J2LU20"/>
<feature type="signal peptide" evidence="1">
    <location>
        <begin position="1"/>
        <end position="21"/>
    </location>
</feature>
<keyword evidence="3" id="KW-1185">Reference proteome</keyword>
<dbReference type="Proteomes" id="UP000708208">
    <property type="component" value="Unassembled WGS sequence"/>
</dbReference>
<organism evidence="2 3">
    <name type="scientific">Allacma fusca</name>
    <dbReference type="NCBI Taxonomy" id="39272"/>
    <lineage>
        <taxon>Eukaryota</taxon>
        <taxon>Metazoa</taxon>
        <taxon>Ecdysozoa</taxon>
        <taxon>Arthropoda</taxon>
        <taxon>Hexapoda</taxon>
        <taxon>Collembola</taxon>
        <taxon>Symphypleona</taxon>
        <taxon>Sminthuridae</taxon>
        <taxon>Allacma</taxon>
    </lineage>
</organism>
<name>A0A8J2LU20_9HEXA</name>
<evidence type="ECO:0000256" key="1">
    <source>
        <dbReference type="SAM" id="SignalP"/>
    </source>
</evidence>